<sequence>MFPYFFMNNTLKTLTIDLDMAISSPSHLLYHFKGTISRKVYKYETILLSAFDNAKLIVFRTNRRKITGANRNYHQLAINHPRRNRWRTLR</sequence>
<organism evidence="1 2">
    <name type="scientific">Streptococcus thermophilus</name>
    <dbReference type="NCBI Taxonomy" id="1308"/>
    <lineage>
        <taxon>Bacteria</taxon>
        <taxon>Bacillati</taxon>
        <taxon>Bacillota</taxon>
        <taxon>Bacilli</taxon>
        <taxon>Lactobacillales</taxon>
        <taxon>Streptococcaceae</taxon>
        <taxon>Streptococcus</taxon>
    </lineage>
</organism>
<gene>
    <name evidence="1" type="ORF">STHERMO_1850</name>
</gene>
<evidence type="ECO:0000313" key="1">
    <source>
        <dbReference type="EMBL" id="CAD0153131.1"/>
    </source>
</evidence>
<dbReference type="Proteomes" id="UP000509791">
    <property type="component" value="Chromosome"/>
</dbReference>
<proteinExistence type="predicted"/>
<dbReference type="AlphaFoldDB" id="A0A8D6XTC0"/>
<name>A0A8D6XTC0_STRTR</name>
<dbReference type="EMBL" id="LR822027">
    <property type="protein sequence ID" value="CAD0153131.1"/>
    <property type="molecule type" value="Genomic_DNA"/>
</dbReference>
<evidence type="ECO:0000313" key="2">
    <source>
        <dbReference type="Proteomes" id="UP000509791"/>
    </source>
</evidence>
<protein>
    <submittedName>
        <fullName evidence="1">Uncharacterized protein</fullName>
    </submittedName>
</protein>
<reference evidence="1 2" key="1">
    <citation type="submission" date="2020-06" db="EMBL/GenBank/DDBJ databases">
        <authorList>
            <person name="Chuat V."/>
        </authorList>
    </citation>
    <scope>NUCLEOTIDE SEQUENCE [LARGE SCALE GENOMIC DNA]</scope>
    <source>
        <strain evidence="1">STH_CIRM_998</strain>
    </source>
</reference>
<accession>A0A8D6XTC0</accession>